<organism evidence="1 2">
    <name type="scientific">Myroides odoratus</name>
    <name type="common">Flavobacterium odoratum</name>
    <dbReference type="NCBI Taxonomy" id="256"/>
    <lineage>
        <taxon>Bacteria</taxon>
        <taxon>Pseudomonadati</taxon>
        <taxon>Bacteroidota</taxon>
        <taxon>Flavobacteriia</taxon>
        <taxon>Flavobacteriales</taxon>
        <taxon>Flavobacteriaceae</taxon>
        <taxon>Myroides</taxon>
    </lineage>
</organism>
<accession>A0A378RQD8</accession>
<proteinExistence type="predicted"/>
<dbReference type="Proteomes" id="UP000255024">
    <property type="component" value="Unassembled WGS sequence"/>
</dbReference>
<dbReference type="EMBL" id="UGQL01000001">
    <property type="protein sequence ID" value="STZ28579.1"/>
    <property type="molecule type" value="Genomic_DNA"/>
</dbReference>
<reference evidence="1 2" key="1">
    <citation type="submission" date="2018-06" db="EMBL/GenBank/DDBJ databases">
        <authorList>
            <consortium name="Pathogen Informatics"/>
            <person name="Doyle S."/>
        </authorList>
    </citation>
    <scope>NUCLEOTIDE SEQUENCE [LARGE SCALE GENOMIC DNA]</scope>
    <source>
        <strain evidence="1 2">NCTC11179</strain>
    </source>
</reference>
<protein>
    <submittedName>
        <fullName evidence="1">Uncharacterized protein</fullName>
    </submittedName>
</protein>
<keyword evidence="2" id="KW-1185">Reference proteome</keyword>
<gene>
    <name evidence="1" type="ORF">NCTC11179_02130</name>
</gene>
<sequence length="648" mass="75527">MKQVRIRIIDTEIYQDVTDIFDPSIIDLTTTENQVKKNSINLTYEGADDKFQTLMASNLTFSLLVRDGMDGKFYHLFTGSESRFRVDLLDERNRLIWRGYLLPDQYTEPYKSPTFFVSMTATDCLGILKGKDLPDEYYTQRRSVIDFIAKALQLTGLEQDIYFCPAIVPSNNYRWDQITVDGRAYVEKDDDDDLEDIAPDKDSAYDILERLIHDLGCKLFTYEGKWYIIGVNQLHEYVIHFEKYSSAGIFQSTVSVIRPKSSVTFYSDPMISVQPPFKTVELSVDYNFENTIIDKGYYERQNEEEDGDYQGFVRQWKMVGTVGYVWLPRDGKWIHERGRVRIAYPKIISVSGWKIESNVRGNYIQLRDPIWIEASDFPAPAQKKFLEVDLELICYTTKATKAKFEKDEYGGVIRYEIIHNNNVIASNFPDSPVYDTSVLEVKFSDSSNSDAQKLNYVETRRNLTGKIKIDKLQITQSGYLNVVIYPPVLLNNYDPVFNEVGISTLKIKVLTVKKYKIKKKRRIDYTATHKVELFHVDSRQDNTNRNFRFNKPGLVEQRDHRQNWKRYGWSGNFRYGECYVRNIHDVQPGPHIKIDGSALGIISPLHLCEFHWRENKTFIPTRLDLNFSEGKTEITMIEAVYQSLTDYE</sequence>
<dbReference type="AlphaFoldDB" id="A0A378RQD8"/>
<name>A0A378RQD8_MYROD</name>
<evidence type="ECO:0000313" key="1">
    <source>
        <dbReference type="EMBL" id="STZ28579.1"/>
    </source>
</evidence>
<evidence type="ECO:0000313" key="2">
    <source>
        <dbReference type="Proteomes" id="UP000255024"/>
    </source>
</evidence>
<dbReference type="RefSeq" id="WP_115091492.1">
    <property type="nucleotide sequence ID" value="NZ_CP068107.1"/>
</dbReference>